<dbReference type="AlphaFoldDB" id="A0A1S1MQ99"/>
<name>A0A1S1MQ99_9GAMM</name>
<evidence type="ECO:0000313" key="2">
    <source>
        <dbReference type="EMBL" id="OHU87218.1"/>
    </source>
</evidence>
<evidence type="ECO:0000256" key="1">
    <source>
        <dbReference type="SAM" id="SignalP"/>
    </source>
</evidence>
<proteinExistence type="predicted"/>
<evidence type="ECO:0000313" key="3">
    <source>
        <dbReference type="Proteomes" id="UP000179786"/>
    </source>
</evidence>
<feature type="chain" id="PRO_5010214923" evidence="1">
    <location>
        <begin position="19"/>
        <end position="101"/>
    </location>
</feature>
<dbReference type="RefSeq" id="WP_070987794.1">
    <property type="nucleotide sequence ID" value="NZ_MKJU01000035.1"/>
</dbReference>
<keyword evidence="3" id="KW-1185">Reference proteome</keyword>
<protein>
    <submittedName>
        <fullName evidence="2">Uncharacterized protein</fullName>
    </submittedName>
</protein>
<reference evidence="2 3" key="1">
    <citation type="submission" date="2016-09" db="EMBL/GenBank/DDBJ databases">
        <title>Pseudoalteromonas amylolytica sp. nov., isolated from the surface seawater.</title>
        <authorList>
            <person name="Wu Y.-H."/>
            <person name="Cheng H."/>
            <person name="Jin X.-B."/>
            <person name="Wang C.-S."/>
            <person name="Xu X.-W."/>
        </authorList>
    </citation>
    <scope>NUCLEOTIDE SEQUENCE [LARGE SCALE GENOMIC DNA]</scope>
    <source>
        <strain evidence="2 3">JW1</strain>
    </source>
</reference>
<comment type="caution">
    <text evidence="2">The sequence shown here is derived from an EMBL/GenBank/DDBJ whole genome shotgun (WGS) entry which is preliminary data.</text>
</comment>
<accession>A0A1S1MQ99</accession>
<dbReference type="OrthoDB" id="6228295at2"/>
<dbReference type="Proteomes" id="UP000179786">
    <property type="component" value="Unassembled WGS sequence"/>
</dbReference>
<gene>
    <name evidence="2" type="ORF">BET10_01030</name>
</gene>
<dbReference type="EMBL" id="MKJU01000035">
    <property type="protein sequence ID" value="OHU87218.1"/>
    <property type="molecule type" value="Genomic_DNA"/>
</dbReference>
<sequence>MKTLIMLLSLLFTATSFANTAPVERLNTTEGYPYKNVIFKAERVELHYSQLDDKVECKVVVSDKMRVYSSETQQVSQKKFSRSPMAACLTRRTAKQILAKL</sequence>
<organism evidence="2 3">
    <name type="scientific">Pseudoalteromonas amylolytica</name>
    <dbReference type="NCBI Taxonomy" id="1859457"/>
    <lineage>
        <taxon>Bacteria</taxon>
        <taxon>Pseudomonadati</taxon>
        <taxon>Pseudomonadota</taxon>
        <taxon>Gammaproteobacteria</taxon>
        <taxon>Alteromonadales</taxon>
        <taxon>Pseudoalteromonadaceae</taxon>
        <taxon>Pseudoalteromonas</taxon>
    </lineage>
</organism>
<feature type="signal peptide" evidence="1">
    <location>
        <begin position="1"/>
        <end position="18"/>
    </location>
</feature>
<keyword evidence="1" id="KW-0732">Signal</keyword>